<protein>
    <submittedName>
        <fullName evidence="2">BTB POZ domain-containing 7 isoform X2</fullName>
    </submittedName>
</protein>
<dbReference type="PANTHER" id="PTHR16064">
    <property type="entry name" value="BTB POZ DOMAIN CONTAINING 7"/>
    <property type="match status" value="1"/>
</dbReference>
<dbReference type="GO" id="GO:0061138">
    <property type="term" value="P:morphogenesis of a branching epithelium"/>
    <property type="evidence" value="ECO:0007669"/>
    <property type="project" value="InterPro"/>
</dbReference>
<dbReference type="EMBL" id="CACRXK020004052">
    <property type="protein sequence ID" value="CAB4001299.1"/>
    <property type="molecule type" value="Genomic_DNA"/>
</dbReference>
<organism evidence="2 3">
    <name type="scientific">Paramuricea clavata</name>
    <name type="common">Red gorgonian</name>
    <name type="synonym">Violescent sea-whip</name>
    <dbReference type="NCBI Taxonomy" id="317549"/>
    <lineage>
        <taxon>Eukaryota</taxon>
        <taxon>Metazoa</taxon>
        <taxon>Cnidaria</taxon>
        <taxon>Anthozoa</taxon>
        <taxon>Octocorallia</taxon>
        <taxon>Malacalcyonacea</taxon>
        <taxon>Plexauridae</taxon>
        <taxon>Paramuricea</taxon>
    </lineage>
</organism>
<dbReference type="InterPro" id="IPR000210">
    <property type="entry name" value="BTB/POZ_dom"/>
</dbReference>
<dbReference type="InterPro" id="IPR042345">
    <property type="entry name" value="Btbd7"/>
</dbReference>
<accession>A0A6S7HAM4</accession>
<dbReference type="PANTHER" id="PTHR16064:SF3">
    <property type="entry name" value="BTB_POZ DOMAIN-CONTAINING PROTEIN 7"/>
    <property type="match status" value="1"/>
</dbReference>
<evidence type="ECO:0000256" key="1">
    <source>
        <dbReference type="SAM" id="MobiDB-lite"/>
    </source>
</evidence>
<dbReference type="Proteomes" id="UP001152795">
    <property type="component" value="Unassembled WGS sequence"/>
</dbReference>
<dbReference type="SMART" id="SM00875">
    <property type="entry name" value="BACK"/>
    <property type="match status" value="1"/>
</dbReference>
<dbReference type="Pfam" id="PF00651">
    <property type="entry name" value="BTB"/>
    <property type="match status" value="1"/>
</dbReference>
<feature type="region of interest" description="Disordered" evidence="1">
    <location>
        <begin position="679"/>
        <end position="703"/>
    </location>
</feature>
<dbReference type="PROSITE" id="PS50097">
    <property type="entry name" value="BTB"/>
    <property type="match status" value="2"/>
</dbReference>
<dbReference type="SUPFAM" id="SSF54695">
    <property type="entry name" value="POZ domain"/>
    <property type="match status" value="2"/>
</dbReference>
<dbReference type="SMART" id="SM00225">
    <property type="entry name" value="BTB"/>
    <property type="match status" value="2"/>
</dbReference>
<keyword evidence="3" id="KW-1185">Reference proteome</keyword>
<dbReference type="OrthoDB" id="2347980at2759"/>
<dbReference type="AlphaFoldDB" id="A0A6S7HAM4"/>
<dbReference type="Pfam" id="PF07707">
    <property type="entry name" value="BACK"/>
    <property type="match status" value="1"/>
</dbReference>
<dbReference type="Gene3D" id="1.25.40.420">
    <property type="match status" value="1"/>
</dbReference>
<reference evidence="2" key="1">
    <citation type="submission" date="2020-04" db="EMBL/GenBank/DDBJ databases">
        <authorList>
            <person name="Alioto T."/>
            <person name="Alioto T."/>
            <person name="Gomez Garrido J."/>
        </authorList>
    </citation>
    <scope>NUCLEOTIDE SEQUENCE</scope>
    <source>
        <strain evidence="2">A484AB</strain>
    </source>
</reference>
<feature type="region of interest" description="Disordered" evidence="1">
    <location>
        <begin position="1"/>
        <end position="30"/>
    </location>
</feature>
<sequence length="703" mass="80623">MGGINSLHGSRSVENIPRKQSRTRSEGKKNVSKFATLRKKFSRHRSHKTRNYVKHIRELTQSWNTHQINALVEEYESMSALKDLSIQTSLARPRVRTLKEDLLALYKGQCFTDVVLEYQGIEFHCHRFILSSRSPFFQMLLAKNPGHRVCVNIDNPELTVDIFRMMVHYLYTGDVPTIDTALDNLEILMKLGEEFGTPNVLEHDMNALLNTNKFSDVTLVFQDNFAGVTQNKELVGADSSFELQCHKGILAARSPFFHSLLTKLSKEKDLSKPLRLVLDEKIIPRQYGRVLLQCMYLDCVDVSSVIRWASGSDERSVEDPHKLLTVPEVAMEVYEIARFLEFATLEQGAEDIIIQELSPMSLLTTLEWSDRSHGSHWVYRQTMHYLREEFLNMVNLDVFLNLPKRFVIETLKSDFLQASEQDVLLAVIKWGEAQVYKTIYPSDGKLEHYTSSLKRSIRRKEIDVKSLKQVLHGVLALIRVQHILPKDSSVLKAAIQQALLQKEMPLDIGEGERQQRSSWIRVKDDRKYVKPRLFAAYVDEAKAIMRERMVEEMEVVRLRMIRHSDMPDMVTSITSQYSTPDFEDGPPSVIANQLPYPDATTVKAMLSREKELKSYNQTQRAYALSLGDGRAVNHEVRKRVVREFGLPDVAVEVLRRAPKDTSKDFPGSQESLLLSQCSNEKLSFSSDTEPDVTLDVEAKKTTK</sequence>
<comment type="caution">
    <text evidence="2">The sequence shown here is derived from an EMBL/GenBank/DDBJ whole genome shotgun (WGS) entry which is preliminary data.</text>
</comment>
<dbReference type="Gene3D" id="3.30.710.10">
    <property type="entry name" value="Potassium Channel Kv1.1, Chain A"/>
    <property type="match status" value="2"/>
</dbReference>
<evidence type="ECO:0000313" key="2">
    <source>
        <dbReference type="EMBL" id="CAB4001299.1"/>
    </source>
</evidence>
<name>A0A6S7HAM4_PARCT</name>
<gene>
    <name evidence="2" type="ORF">PACLA_8A064357</name>
</gene>
<dbReference type="InterPro" id="IPR011705">
    <property type="entry name" value="BACK"/>
</dbReference>
<evidence type="ECO:0000313" key="3">
    <source>
        <dbReference type="Proteomes" id="UP001152795"/>
    </source>
</evidence>
<dbReference type="InterPro" id="IPR011333">
    <property type="entry name" value="SKP1/BTB/POZ_sf"/>
</dbReference>
<proteinExistence type="predicted"/>